<evidence type="ECO:0000256" key="3">
    <source>
        <dbReference type="ARBA" id="ARBA00022553"/>
    </source>
</evidence>
<dbReference type="Proteomes" id="UP000323257">
    <property type="component" value="Unassembled WGS sequence"/>
</dbReference>
<dbReference type="CDD" id="cd06225">
    <property type="entry name" value="HAMP"/>
    <property type="match status" value="1"/>
</dbReference>
<evidence type="ECO:0000256" key="7">
    <source>
        <dbReference type="SAM" id="Phobius"/>
    </source>
</evidence>
<keyword evidence="4" id="KW-0808">Transferase</keyword>
<keyword evidence="3" id="KW-0597">Phosphoprotein</keyword>
<dbReference type="InterPro" id="IPR003594">
    <property type="entry name" value="HATPase_dom"/>
</dbReference>
<dbReference type="Pfam" id="PF00672">
    <property type="entry name" value="HAMP"/>
    <property type="match status" value="1"/>
</dbReference>
<evidence type="ECO:0000313" key="10">
    <source>
        <dbReference type="Proteomes" id="UP000323257"/>
    </source>
</evidence>
<keyword evidence="6 7" id="KW-0472">Membrane</keyword>
<keyword evidence="10" id="KW-1185">Reference proteome</keyword>
<dbReference type="InterPro" id="IPR010559">
    <property type="entry name" value="Sig_transdc_His_kin_internal"/>
</dbReference>
<dbReference type="SUPFAM" id="SSF55874">
    <property type="entry name" value="ATPase domain of HSP90 chaperone/DNA topoisomerase II/histidine kinase"/>
    <property type="match status" value="1"/>
</dbReference>
<dbReference type="SMART" id="SM00304">
    <property type="entry name" value="HAMP"/>
    <property type="match status" value="1"/>
</dbReference>
<feature type="transmembrane region" description="Helical" evidence="7">
    <location>
        <begin position="12"/>
        <end position="33"/>
    </location>
</feature>
<dbReference type="EMBL" id="VNHS01000009">
    <property type="protein sequence ID" value="TYP71968.1"/>
    <property type="molecule type" value="Genomic_DNA"/>
</dbReference>
<dbReference type="InterPro" id="IPR050640">
    <property type="entry name" value="Bact_2-comp_sensor_kinase"/>
</dbReference>
<dbReference type="Pfam" id="PF06580">
    <property type="entry name" value="His_kinase"/>
    <property type="match status" value="1"/>
</dbReference>
<protein>
    <submittedName>
        <fullName evidence="9">Two-component system sensor histidine kinase YesM</fullName>
    </submittedName>
</protein>
<evidence type="ECO:0000256" key="5">
    <source>
        <dbReference type="ARBA" id="ARBA00022777"/>
    </source>
</evidence>
<keyword evidence="7" id="KW-0812">Transmembrane</keyword>
<dbReference type="PROSITE" id="PS50885">
    <property type="entry name" value="HAMP"/>
    <property type="match status" value="1"/>
</dbReference>
<evidence type="ECO:0000256" key="2">
    <source>
        <dbReference type="ARBA" id="ARBA00022475"/>
    </source>
</evidence>
<name>A0A5S5C021_9BACL</name>
<evidence type="ECO:0000256" key="6">
    <source>
        <dbReference type="ARBA" id="ARBA00023136"/>
    </source>
</evidence>
<proteinExistence type="predicted"/>
<accession>A0A5S5C021</accession>
<keyword evidence="5 9" id="KW-0418">Kinase</keyword>
<keyword evidence="7" id="KW-1133">Transmembrane helix</keyword>
<evidence type="ECO:0000256" key="1">
    <source>
        <dbReference type="ARBA" id="ARBA00004651"/>
    </source>
</evidence>
<comment type="subcellular location">
    <subcellularLocation>
        <location evidence="1">Cell membrane</location>
        <topology evidence="1">Multi-pass membrane protein</topology>
    </subcellularLocation>
</comment>
<dbReference type="SUPFAM" id="SSF158472">
    <property type="entry name" value="HAMP domain-like"/>
    <property type="match status" value="1"/>
</dbReference>
<dbReference type="PANTHER" id="PTHR34220:SF7">
    <property type="entry name" value="SENSOR HISTIDINE KINASE YPDA"/>
    <property type="match status" value="1"/>
</dbReference>
<dbReference type="RefSeq" id="WP_148931573.1">
    <property type="nucleotide sequence ID" value="NZ_VNHS01000009.1"/>
</dbReference>
<reference evidence="9 10" key="1">
    <citation type="submission" date="2019-07" db="EMBL/GenBank/DDBJ databases">
        <title>Genomic Encyclopedia of Type Strains, Phase III (KMG-III): the genomes of soil and plant-associated and newly described type strains.</title>
        <authorList>
            <person name="Whitman W."/>
        </authorList>
    </citation>
    <scope>NUCLEOTIDE SEQUENCE [LARGE SCALE GENOMIC DNA]</scope>
    <source>
        <strain evidence="9 10">BL24</strain>
    </source>
</reference>
<dbReference type="PANTHER" id="PTHR34220">
    <property type="entry name" value="SENSOR HISTIDINE KINASE YPDA"/>
    <property type="match status" value="1"/>
</dbReference>
<dbReference type="Pfam" id="PF02518">
    <property type="entry name" value="HATPase_c"/>
    <property type="match status" value="1"/>
</dbReference>
<evidence type="ECO:0000313" key="9">
    <source>
        <dbReference type="EMBL" id="TYP71968.1"/>
    </source>
</evidence>
<evidence type="ECO:0000259" key="8">
    <source>
        <dbReference type="PROSITE" id="PS50885"/>
    </source>
</evidence>
<comment type="caution">
    <text evidence="9">The sequence shown here is derived from an EMBL/GenBank/DDBJ whole genome shotgun (WGS) entry which is preliminary data.</text>
</comment>
<organism evidence="9 10">
    <name type="scientific">Paenibacillus methanolicus</name>
    <dbReference type="NCBI Taxonomy" id="582686"/>
    <lineage>
        <taxon>Bacteria</taxon>
        <taxon>Bacillati</taxon>
        <taxon>Bacillota</taxon>
        <taxon>Bacilli</taxon>
        <taxon>Bacillales</taxon>
        <taxon>Paenibacillaceae</taxon>
        <taxon>Paenibacillus</taxon>
    </lineage>
</organism>
<sequence length="581" mass="65182">MRPFIRQSIFSKLLVSFLLLSIIPLMLAGWFVLTNSESTLDEKLNRETTNVLDQKLKTLSFFIADVGRMGDAIAADPNVTSYLGAATAAQGQAFLPEIDRMLAAAKAIRPENVGMTLIGDNGLVHAYGYAPRLQGAASADFAWLPPADQLAQPYMISMAHERTYSQAEPDELVFSYLERIGGQTGGTSAGAAGTLVIDFKLEVLRDLLKNIFLLGDIYNDYASGVIVTDQAGQMLYPYAAGSFAPEDFERMREHYFLIQRYDGTTDWHFTAYFLKSELYKPIYKVRQAAFTIALISVAFCLLASLLLSNVIAKPITALRRMMRQVGRGDFDVRYQGKSSDEIGALGHGFNTMVGRIQDLMGQVYDEQEQKRRAEITAMQSQINPHFLYNTLESINSLARKSKQTEISRMIVLLGRLLRMSIGSFDDMIPLDKEIAYLRNYLEIHALRMKEGFRYDIRLADGMERLYTIKWILQPVIENAVIHGLGAEQRGGAIDIRGWCEGEDVYIRVTDQGAGMAEDAAMKLSDDLEHRALELTKHHGKVGLFNVQSRIRLHFGAPYGIRIEPAAEGFSVLFRLPRRERP</sequence>
<dbReference type="GO" id="GO:0000155">
    <property type="term" value="F:phosphorelay sensor kinase activity"/>
    <property type="evidence" value="ECO:0007669"/>
    <property type="project" value="InterPro"/>
</dbReference>
<dbReference type="AlphaFoldDB" id="A0A5S5C021"/>
<evidence type="ECO:0000256" key="4">
    <source>
        <dbReference type="ARBA" id="ARBA00022679"/>
    </source>
</evidence>
<feature type="transmembrane region" description="Helical" evidence="7">
    <location>
        <begin position="288"/>
        <end position="312"/>
    </location>
</feature>
<dbReference type="Gene3D" id="6.10.340.10">
    <property type="match status" value="1"/>
</dbReference>
<dbReference type="InterPro" id="IPR003660">
    <property type="entry name" value="HAMP_dom"/>
</dbReference>
<gene>
    <name evidence="9" type="ORF">BCM02_109247</name>
</gene>
<dbReference type="OrthoDB" id="9776552at2"/>
<dbReference type="GO" id="GO:0005886">
    <property type="term" value="C:plasma membrane"/>
    <property type="evidence" value="ECO:0007669"/>
    <property type="project" value="UniProtKB-SubCell"/>
</dbReference>
<dbReference type="Gene3D" id="3.30.565.10">
    <property type="entry name" value="Histidine kinase-like ATPase, C-terminal domain"/>
    <property type="match status" value="1"/>
</dbReference>
<keyword evidence="2" id="KW-1003">Cell membrane</keyword>
<feature type="domain" description="HAMP" evidence="8">
    <location>
        <begin position="309"/>
        <end position="361"/>
    </location>
</feature>
<dbReference type="InterPro" id="IPR036890">
    <property type="entry name" value="HATPase_C_sf"/>
</dbReference>